<name>A0A1Q5PUC4_9ACTO</name>
<organism evidence="5 6">
    <name type="scientific">Buchananella hordeovulneris</name>
    <dbReference type="NCBI Taxonomy" id="52770"/>
    <lineage>
        <taxon>Bacteria</taxon>
        <taxon>Bacillati</taxon>
        <taxon>Actinomycetota</taxon>
        <taxon>Actinomycetes</taxon>
        <taxon>Actinomycetales</taxon>
        <taxon>Actinomycetaceae</taxon>
        <taxon>Buchananella</taxon>
    </lineage>
</organism>
<dbReference type="InterPro" id="IPR003876">
    <property type="entry name" value="Arg_deiminase"/>
</dbReference>
<evidence type="ECO:0000256" key="1">
    <source>
        <dbReference type="ARBA" id="ARBA00010206"/>
    </source>
</evidence>
<evidence type="ECO:0000256" key="4">
    <source>
        <dbReference type="PIRSR" id="PIRSR006356-1"/>
    </source>
</evidence>
<keyword evidence="3" id="KW-0963">Cytoplasm</keyword>
<dbReference type="OrthoDB" id="9807502at2"/>
<dbReference type="GO" id="GO:0016990">
    <property type="term" value="F:arginine deiminase activity"/>
    <property type="evidence" value="ECO:0007669"/>
    <property type="project" value="UniProtKB-UniRule"/>
</dbReference>
<evidence type="ECO:0000313" key="5">
    <source>
        <dbReference type="EMBL" id="OKL51079.1"/>
    </source>
</evidence>
<feature type="active site" description="Amidino-cysteine intermediate" evidence="3 4">
    <location>
        <position position="397"/>
    </location>
</feature>
<dbReference type="UniPathway" id="UPA00254">
    <property type="reaction ID" value="UER00364"/>
</dbReference>
<dbReference type="PANTHER" id="PTHR47271:SF2">
    <property type="entry name" value="ARGININE DEIMINASE"/>
    <property type="match status" value="1"/>
</dbReference>
<keyword evidence="3" id="KW-0056">Arginine metabolism</keyword>
<dbReference type="Pfam" id="PF02274">
    <property type="entry name" value="ADI"/>
    <property type="match status" value="1"/>
</dbReference>
<evidence type="ECO:0000313" key="6">
    <source>
        <dbReference type="Proteomes" id="UP000185612"/>
    </source>
</evidence>
<dbReference type="Proteomes" id="UP000185612">
    <property type="component" value="Unassembled WGS sequence"/>
</dbReference>
<dbReference type="PIRSF" id="PIRSF006356">
    <property type="entry name" value="Arg_deiminase"/>
    <property type="match status" value="1"/>
</dbReference>
<dbReference type="GO" id="GO:0005737">
    <property type="term" value="C:cytoplasm"/>
    <property type="evidence" value="ECO:0007669"/>
    <property type="project" value="UniProtKB-SubCell"/>
</dbReference>
<reference evidence="6" key="1">
    <citation type="submission" date="2016-12" db="EMBL/GenBank/DDBJ databases">
        <authorList>
            <person name="Meng X."/>
        </authorList>
    </citation>
    <scope>NUCLEOTIDE SEQUENCE [LARGE SCALE GENOMIC DNA]</scope>
    <source>
        <strain evidence="6">DSM 20732</strain>
    </source>
</reference>
<protein>
    <recommendedName>
        <fullName evidence="3">Arginine deiminase</fullName>
        <shortName evidence="3">ADI</shortName>
        <ecNumber evidence="3">3.5.3.6</ecNumber>
    </recommendedName>
    <alternativeName>
        <fullName evidence="3">Arginine dihydrolase</fullName>
        <shortName evidence="3">AD</shortName>
    </alternativeName>
</protein>
<comment type="caution">
    <text evidence="5">The sequence shown here is derived from an EMBL/GenBank/DDBJ whole genome shotgun (WGS) entry which is preliminary data.</text>
</comment>
<sequence>MRPHVGSEIGRLGQVIIHRPGRELQRITPSNMGELLFDDLVWLERAQKEHDAFAAALEKSGAEVLYFEKLLAEALEVEGAREVIYQDGFTPSAYGPELAEALRGYAQSISNEELAEALIAGMTKKEFQDLVPGVQSSVLEYKDDCDFVISPLPNHLFTRDTSCWVYGTVSVNSMRKPARQPETINAEVIYRFHPRFADIESIAWNHEMNSDMATVEGGDVLVIGNGAVLVGISERTSPQGIERLAERLFEKGEVTQVIGLEMKQERAQMHLDTVMTMADEGTFVKYGELGMLASQTIRPGTDGKRLHVTHNDPEKMHDVIAAALGLDSLRILTPPIDALAAEREQWNDGSNVLAVAPGTVVAYERTFVTNDYLTEQGIEVITVPGDELGRGRGGPRCMSCPTLRESL</sequence>
<dbReference type="EC" id="3.5.3.6" evidence="3"/>
<comment type="similarity">
    <text evidence="1 3">Belongs to the arginine deiminase family.</text>
</comment>
<comment type="subcellular location">
    <subcellularLocation>
        <location evidence="3">Cytoplasm</location>
    </subcellularLocation>
</comment>
<dbReference type="Gene3D" id="3.75.10.10">
    <property type="entry name" value="L-arginine/glycine Amidinotransferase, Chain A"/>
    <property type="match status" value="1"/>
</dbReference>
<dbReference type="SUPFAM" id="SSF55909">
    <property type="entry name" value="Pentein"/>
    <property type="match status" value="1"/>
</dbReference>
<dbReference type="PANTHER" id="PTHR47271">
    <property type="entry name" value="ARGININE DEIMINASE"/>
    <property type="match status" value="1"/>
</dbReference>
<accession>A0A1Q5PUC4</accession>
<dbReference type="Gene3D" id="1.10.3930.10">
    <property type="entry name" value="Arginine deiminase"/>
    <property type="match status" value="1"/>
</dbReference>
<dbReference type="PRINTS" id="PR01466">
    <property type="entry name" value="ARGDEIMINASE"/>
</dbReference>
<dbReference type="FunCoup" id="A0A1Q5PUC4">
    <property type="interactions" value="11"/>
</dbReference>
<dbReference type="EMBL" id="MQVS01000010">
    <property type="protein sequence ID" value="OKL51079.1"/>
    <property type="molecule type" value="Genomic_DNA"/>
</dbReference>
<dbReference type="NCBIfam" id="NF002381">
    <property type="entry name" value="PRK01388.1"/>
    <property type="match status" value="1"/>
</dbReference>
<dbReference type="GO" id="GO:0019546">
    <property type="term" value="P:L-arginine deiminase pathway"/>
    <property type="evidence" value="ECO:0007669"/>
    <property type="project" value="TreeGrafter"/>
</dbReference>
<dbReference type="AlphaFoldDB" id="A0A1Q5PUC4"/>
<keyword evidence="6" id="KW-1185">Reference proteome</keyword>
<dbReference type="HAMAP" id="MF_00242">
    <property type="entry name" value="Arg_deiminase"/>
    <property type="match status" value="1"/>
</dbReference>
<dbReference type="RefSeq" id="WP_073825591.1">
    <property type="nucleotide sequence ID" value="NZ_MQVS01000010.1"/>
</dbReference>
<evidence type="ECO:0000256" key="2">
    <source>
        <dbReference type="ARBA" id="ARBA00022801"/>
    </source>
</evidence>
<dbReference type="STRING" id="52770.BSZ40_09235"/>
<comment type="catalytic activity">
    <reaction evidence="3">
        <text>L-arginine + H2O = L-citrulline + NH4(+)</text>
        <dbReference type="Rhea" id="RHEA:19597"/>
        <dbReference type="ChEBI" id="CHEBI:15377"/>
        <dbReference type="ChEBI" id="CHEBI:28938"/>
        <dbReference type="ChEBI" id="CHEBI:32682"/>
        <dbReference type="ChEBI" id="CHEBI:57743"/>
        <dbReference type="EC" id="3.5.3.6"/>
    </reaction>
</comment>
<proteinExistence type="inferred from homology"/>
<keyword evidence="2 3" id="KW-0378">Hydrolase</keyword>
<evidence type="ECO:0000256" key="3">
    <source>
        <dbReference type="HAMAP-Rule" id="MF_00242"/>
    </source>
</evidence>
<gene>
    <name evidence="3" type="primary">arcA</name>
    <name evidence="5" type="ORF">BSZ40_09235</name>
</gene>
<comment type="pathway">
    <text evidence="3">Amino-acid degradation; L-arginine degradation via ADI pathway; carbamoyl phosphate from L-arginine: step 1/2.</text>
</comment>